<dbReference type="PANTHER" id="PTHR32234:SF0">
    <property type="entry name" value="THIOL:DISULFIDE INTERCHANGE PROTEIN DSBD"/>
    <property type="match status" value="1"/>
</dbReference>
<evidence type="ECO:0000313" key="10">
    <source>
        <dbReference type="Proteomes" id="UP000199031"/>
    </source>
</evidence>
<evidence type="ECO:0000256" key="7">
    <source>
        <dbReference type="SAM" id="SignalP"/>
    </source>
</evidence>
<feature type="transmembrane region" description="Helical" evidence="6">
    <location>
        <begin position="219"/>
        <end position="242"/>
    </location>
</feature>
<reference evidence="9 10" key="1">
    <citation type="submission" date="2016-10" db="EMBL/GenBank/DDBJ databases">
        <authorList>
            <person name="de Groot N.N."/>
        </authorList>
    </citation>
    <scope>NUCLEOTIDE SEQUENCE [LARGE SCALE GENOMIC DNA]</scope>
    <source>
        <strain evidence="9 10">DSM 28286</strain>
    </source>
</reference>
<keyword evidence="10" id="KW-1185">Reference proteome</keyword>
<organism evidence="9 10">
    <name type="scientific">Parafilimonas terrae</name>
    <dbReference type="NCBI Taxonomy" id="1465490"/>
    <lineage>
        <taxon>Bacteria</taxon>
        <taxon>Pseudomonadati</taxon>
        <taxon>Bacteroidota</taxon>
        <taxon>Chitinophagia</taxon>
        <taxon>Chitinophagales</taxon>
        <taxon>Chitinophagaceae</taxon>
        <taxon>Parafilimonas</taxon>
    </lineage>
</organism>
<dbReference type="InterPro" id="IPR003834">
    <property type="entry name" value="Cyt_c_assmbl_TM_dom"/>
</dbReference>
<keyword evidence="7" id="KW-0732">Signal</keyword>
<keyword evidence="3" id="KW-0201">Cytochrome c-type biogenesis</keyword>
<comment type="subcellular location">
    <subcellularLocation>
        <location evidence="1">Membrane</location>
        <topology evidence="1">Multi-pass membrane protein</topology>
    </subcellularLocation>
</comment>
<dbReference type="RefSeq" id="WP_090657342.1">
    <property type="nucleotide sequence ID" value="NZ_FOXQ01000004.1"/>
</dbReference>
<accession>A0A1I5UZK1</accession>
<proteinExistence type="predicted"/>
<feature type="transmembrane region" description="Helical" evidence="6">
    <location>
        <begin position="295"/>
        <end position="317"/>
    </location>
</feature>
<feature type="chain" id="PRO_5011682251" evidence="7">
    <location>
        <begin position="25"/>
        <end position="658"/>
    </location>
</feature>
<dbReference type="GO" id="GO:0016020">
    <property type="term" value="C:membrane"/>
    <property type="evidence" value="ECO:0007669"/>
    <property type="project" value="UniProtKB-SubCell"/>
</dbReference>
<evidence type="ECO:0000256" key="4">
    <source>
        <dbReference type="ARBA" id="ARBA00022989"/>
    </source>
</evidence>
<dbReference type="PANTHER" id="PTHR32234">
    <property type="entry name" value="THIOL:DISULFIDE INTERCHANGE PROTEIN DSBD"/>
    <property type="match status" value="1"/>
</dbReference>
<feature type="signal peptide" evidence="7">
    <location>
        <begin position="1"/>
        <end position="24"/>
    </location>
</feature>
<dbReference type="Proteomes" id="UP000199031">
    <property type="component" value="Unassembled WGS sequence"/>
</dbReference>
<feature type="transmembrane region" description="Helical" evidence="6">
    <location>
        <begin position="433"/>
        <end position="453"/>
    </location>
</feature>
<dbReference type="GO" id="GO:0015035">
    <property type="term" value="F:protein-disulfide reductase activity"/>
    <property type="evidence" value="ECO:0007669"/>
    <property type="project" value="TreeGrafter"/>
</dbReference>
<sequence>MQSRCIKCFSLLLIVLACCFNVHAQNTPVHFSFSTERKNDSLVYLKIKAKLDKSFLLFSVKPLNTDDAFISQLNLDSNAAKYLVDTSITQSSNLQLINDENTATTFRAFADSAIISYPLKIKKEDSAVIKGSFAWLGKTGDEFPSGEEKIEVTVAPEKASITGINITDEKPKGWLNFFWIGLIAGLIAVFTPCLYPLFPVTITYFMHHYGGKKQGRKNALFYSLCIILIYGIPTTLLTLIFGDTTLYKISIHPVTNLLFFAIFIVFALSFFGLFDITLPSSWSTRTDKLAGKKGYIGIFFMALTLVIVSFSCTGIVAGQLLSYLSSEGIAAGPIAGMFGFGVGLALPFTILALFPSLVHSLPKSGGWLNTVKVSFAFIELALALKFLSNVDLIYKWRLLDREIFIALWIVLAILLGIYLLGKIKFYHDSDVKHLTITRLFFAIAAFTFALYLLPGMWGAPLKALSGWLPPDYTLDFNLSRVHINAGSNNSDETKSAALPPKKFADKISAPHGLTAYFDLDEGIAAAKALHKPVMLDFTGYSCSNCRRMEAEVWSDPEVLKRISENFVLVSLYVDEPTELAADERYKNARGEEVENVGDRNLDYEITKFGSNAQPLYMFITADQKILSNIKYGYDPDIDKFIKHLDAAKAAFESEEAAP</sequence>
<feature type="transmembrane region" description="Helical" evidence="6">
    <location>
        <begin position="366"/>
        <end position="383"/>
    </location>
</feature>
<keyword evidence="5 6" id="KW-0472">Membrane</keyword>
<gene>
    <name evidence="9" type="ORF">SAMN05444277_104125</name>
</gene>
<dbReference type="GO" id="GO:0017004">
    <property type="term" value="P:cytochrome complex assembly"/>
    <property type="evidence" value="ECO:0007669"/>
    <property type="project" value="UniProtKB-KW"/>
</dbReference>
<evidence type="ECO:0000256" key="3">
    <source>
        <dbReference type="ARBA" id="ARBA00022748"/>
    </source>
</evidence>
<feature type="transmembrane region" description="Helical" evidence="6">
    <location>
        <begin position="254"/>
        <end position="274"/>
    </location>
</feature>
<feature type="transmembrane region" description="Helical" evidence="6">
    <location>
        <begin position="403"/>
        <end position="421"/>
    </location>
</feature>
<dbReference type="AlphaFoldDB" id="A0A1I5UZK1"/>
<keyword evidence="2 6" id="KW-0812">Transmembrane</keyword>
<dbReference type="Gene3D" id="3.40.30.10">
    <property type="entry name" value="Glutaredoxin"/>
    <property type="match status" value="1"/>
</dbReference>
<protein>
    <submittedName>
        <fullName evidence="9">Thiol:disulfide interchange protein DsbD</fullName>
    </submittedName>
</protein>
<dbReference type="InterPro" id="IPR036249">
    <property type="entry name" value="Thioredoxin-like_sf"/>
</dbReference>
<dbReference type="OrthoDB" id="9811036at2"/>
<name>A0A1I5UZK1_9BACT</name>
<evidence type="ECO:0000256" key="5">
    <source>
        <dbReference type="ARBA" id="ARBA00023136"/>
    </source>
</evidence>
<dbReference type="Pfam" id="PF13899">
    <property type="entry name" value="Thioredoxin_7"/>
    <property type="match status" value="1"/>
</dbReference>
<feature type="transmembrane region" description="Helical" evidence="6">
    <location>
        <begin position="177"/>
        <end position="198"/>
    </location>
</feature>
<dbReference type="Pfam" id="PF02683">
    <property type="entry name" value="DsbD_TM"/>
    <property type="match status" value="1"/>
</dbReference>
<evidence type="ECO:0000256" key="6">
    <source>
        <dbReference type="SAM" id="Phobius"/>
    </source>
</evidence>
<keyword evidence="4 6" id="KW-1133">Transmembrane helix</keyword>
<feature type="transmembrane region" description="Helical" evidence="6">
    <location>
        <begin position="329"/>
        <end position="354"/>
    </location>
</feature>
<dbReference type="STRING" id="1465490.SAMN05444277_104125"/>
<dbReference type="PROSITE" id="PS51257">
    <property type="entry name" value="PROKAR_LIPOPROTEIN"/>
    <property type="match status" value="1"/>
</dbReference>
<dbReference type="GO" id="GO:0045454">
    <property type="term" value="P:cell redox homeostasis"/>
    <property type="evidence" value="ECO:0007669"/>
    <property type="project" value="TreeGrafter"/>
</dbReference>
<feature type="domain" description="Cytochrome C biogenesis protein transmembrane" evidence="8">
    <location>
        <begin position="181"/>
        <end position="389"/>
    </location>
</feature>
<evidence type="ECO:0000256" key="2">
    <source>
        <dbReference type="ARBA" id="ARBA00022692"/>
    </source>
</evidence>
<evidence type="ECO:0000256" key="1">
    <source>
        <dbReference type="ARBA" id="ARBA00004141"/>
    </source>
</evidence>
<dbReference type="EMBL" id="FOXQ01000004">
    <property type="protein sequence ID" value="SFQ00670.1"/>
    <property type="molecule type" value="Genomic_DNA"/>
</dbReference>
<evidence type="ECO:0000259" key="8">
    <source>
        <dbReference type="Pfam" id="PF02683"/>
    </source>
</evidence>
<dbReference type="SUPFAM" id="SSF52833">
    <property type="entry name" value="Thioredoxin-like"/>
    <property type="match status" value="1"/>
</dbReference>
<evidence type="ECO:0000313" key="9">
    <source>
        <dbReference type="EMBL" id="SFQ00670.1"/>
    </source>
</evidence>